<gene>
    <name evidence="1" type="ORF">D9V41_03610</name>
</gene>
<dbReference type="Proteomes" id="UP000282515">
    <property type="component" value="Unassembled WGS sequence"/>
</dbReference>
<evidence type="ECO:0008006" key="3">
    <source>
        <dbReference type="Google" id="ProtNLM"/>
    </source>
</evidence>
<dbReference type="InterPro" id="IPR027417">
    <property type="entry name" value="P-loop_NTPase"/>
</dbReference>
<dbReference type="EMBL" id="RDBF01000002">
    <property type="protein sequence ID" value="RLV56870.1"/>
    <property type="molecule type" value="Genomic_DNA"/>
</dbReference>
<evidence type="ECO:0000313" key="2">
    <source>
        <dbReference type="Proteomes" id="UP000282515"/>
    </source>
</evidence>
<protein>
    <recommendedName>
        <fullName evidence="3">ParA family protein</fullName>
    </recommendedName>
</protein>
<reference evidence="1 2" key="1">
    <citation type="submission" date="2018-10" db="EMBL/GenBank/DDBJ databases">
        <title>Aeromicrobium sp. 9W16Y-2 whole genome shotgun sequence.</title>
        <authorList>
            <person name="Li F."/>
        </authorList>
    </citation>
    <scope>NUCLEOTIDE SEQUENCE [LARGE SCALE GENOMIC DNA]</scope>
    <source>
        <strain evidence="1 2">9W16Y-2</strain>
    </source>
</reference>
<dbReference type="OrthoDB" id="5243870at2"/>
<proteinExistence type="predicted"/>
<dbReference type="AlphaFoldDB" id="A0A3L8PNI6"/>
<dbReference type="RefSeq" id="WP_121793171.1">
    <property type="nucleotide sequence ID" value="NZ_RDBF01000002.1"/>
</dbReference>
<accession>A0A3L8PNI6</accession>
<name>A0A3L8PNI6_9ACTN</name>
<evidence type="ECO:0000313" key="1">
    <source>
        <dbReference type="EMBL" id="RLV56870.1"/>
    </source>
</evidence>
<dbReference type="Gene3D" id="3.40.50.300">
    <property type="entry name" value="P-loop containing nucleotide triphosphate hydrolases"/>
    <property type="match status" value="1"/>
</dbReference>
<comment type="caution">
    <text evidence="1">The sequence shown here is derived from an EMBL/GenBank/DDBJ whole genome shotgun (WGS) entry which is preliminary data.</text>
</comment>
<organism evidence="1 2">
    <name type="scientific">Aeromicrobium phragmitis</name>
    <dbReference type="NCBI Taxonomy" id="2478914"/>
    <lineage>
        <taxon>Bacteria</taxon>
        <taxon>Bacillati</taxon>
        <taxon>Actinomycetota</taxon>
        <taxon>Actinomycetes</taxon>
        <taxon>Propionibacteriales</taxon>
        <taxon>Nocardioidaceae</taxon>
        <taxon>Aeromicrobium</taxon>
    </lineage>
</organism>
<dbReference type="SUPFAM" id="SSF52540">
    <property type="entry name" value="P-loop containing nucleoside triphosphate hydrolases"/>
    <property type="match status" value="1"/>
</dbReference>
<keyword evidence="2" id="KW-1185">Reference proteome</keyword>
<sequence length="262" mass="27575">MSLVSFVSAKGAPGVTTTVTTLAGLWPQRPVVVELDPQGSDIELRQRAADGSTLGDDRGLLSLAAAARVGQEVNIDDHVQITDAGLDVCLGVTTPAQMQGLATTWSAVGTALRAAGRDVLADCGRFATGMPAMPVVERSTALVFVARDSIEGLAHLRNRLAMLEESRHSGGLGTVKLGYVLVGDPTDTRSAADTERLFASAGLRAELLGVIAFDPRTVGRLRTDSERRIRRSLYIRSAQVVADKLARFVGTVPQASSEQGVA</sequence>